<dbReference type="Proteomes" id="UP000008461">
    <property type="component" value="Chromosome"/>
</dbReference>
<feature type="domain" description="Deacetylase PdaC" evidence="2">
    <location>
        <begin position="57"/>
        <end position="172"/>
    </location>
</feature>
<dbReference type="EMBL" id="CP002691">
    <property type="protein sequence ID" value="AEE53876.1"/>
    <property type="molecule type" value="Genomic_DNA"/>
</dbReference>
<evidence type="ECO:0008006" key="5">
    <source>
        <dbReference type="Google" id="ProtNLM"/>
    </source>
</evidence>
<dbReference type="InterPro" id="IPR037126">
    <property type="entry name" value="PdaC/RsiV-like_sf"/>
</dbReference>
<dbReference type="AlphaFoldDB" id="F4L2F8"/>
<dbReference type="OrthoDB" id="594879at2"/>
<dbReference type="InterPro" id="IPR021729">
    <property type="entry name" value="DUF3298"/>
</dbReference>
<dbReference type="Pfam" id="PF11738">
    <property type="entry name" value="DUF3298"/>
    <property type="match status" value="1"/>
</dbReference>
<dbReference type="Pfam" id="PF13739">
    <property type="entry name" value="PdaC"/>
    <property type="match status" value="1"/>
</dbReference>
<organism evidence="3 4">
    <name type="scientific">Haliscomenobacter hydrossis (strain ATCC 27775 / DSM 1100 / LMG 10767 / O)</name>
    <dbReference type="NCBI Taxonomy" id="760192"/>
    <lineage>
        <taxon>Bacteria</taxon>
        <taxon>Pseudomonadati</taxon>
        <taxon>Bacteroidota</taxon>
        <taxon>Saprospiria</taxon>
        <taxon>Saprospirales</taxon>
        <taxon>Haliscomenobacteraceae</taxon>
        <taxon>Haliscomenobacter</taxon>
    </lineage>
</organism>
<evidence type="ECO:0000313" key="4">
    <source>
        <dbReference type="Proteomes" id="UP000008461"/>
    </source>
</evidence>
<dbReference type="KEGG" id="hhy:Halhy_6053"/>
<dbReference type="HOGENOM" id="CLU_083883_1_0_10"/>
<dbReference type="eggNOG" id="ENOG502Z967">
    <property type="taxonomic scope" value="Bacteria"/>
</dbReference>
<dbReference type="RefSeq" id="WP_013768401.1">
    <property type="nucleotide sequence ID" value="NC_015510.1"/>
</dbReference>
<keyword evidence="4" id="KW-1185">Reference proteome</keyword>
<proteinExistence type="predicted"/>
<dbReference type="STRING" id="760192.Halhy_6053"/>
<reference key="2">
    <citation type="submission" date="2011-04" db="EMBL/GenBank/DDBJ databases">
        <title>Complete sequence of chromosome of Haliscomenobacter hydrossis DSM 1100.</title>
        <authorList>
            <consortium name="US DOE Joint Genome Institute (JGI-PGF)"/>
            <person name="Lucas S."/>
            <person name="Han J."/>
            <person name="Lapidus A."/>
            <person name="Bruce D."/>
            <person name="Goodwin L."/>
            <person name="Pitluck S."/>
            <person name="Peters L."/>
            <person name="Kyrpides N."/>
            <person name="Mavromatis K."/>
            <person name="Ivanova N."/>
            <person name="Ovchinnikova G."/>
            <person name="Pagani I."/>
            <person name="Daligault H."/>
            <person name="Detter J.C."/>
            <person name="Han C."/>
            <person name="Land M."/>
            <person name="Hauser L."/>
            <person name="Markowitz V."/>
            <person name="Cheng J.-F."/>
            <person name="Hugenholtz P."/>
            <person name="Woyke T."/>
            <person name="Wu D."/>
            <person name="Verbarg S."/>
            <person name="Frueling A."/>
            <person name="Brambilla E."/>
            <person name="Klenk H.-P."/>
            <person name="Eisen J.A."/>
        </authorList>
    </citation>
    <scope>NUCLEOTIDE SEQUENCE</scope>
    <source>
        <strain>DSM 1100</strain>
    </source>
</reference>
<evidence type="ECO:0000259" key="2">
    <source>
        <dbReference type="Pfam" id="PF13739"/>
    </source>
</evidence>
<protein>
    <recommendedName>
        <fullName evidence="5">DUF3298 domain-containing protein</fullName>
    </recommendedName>
</protein>
<feature type="domain" description="DUF3298" evidence="1">
    <location>
        <begin position="194"/>
        <end position="267"/>
    </location>
</feature>
<dbReference type="Gene3D" id="3.30.565.40">
    <property type="entry name" value="Fervidobacterium nodosum Rt17-B1 like"/>
    <property type="match status" value="1"/>
</dbReference>
<reference evidence="3 4" key="1">
    <citation type="journal article" date="2011" name="Stand. Genomic Sci.">
        <title>Complete genome sequence of Haliscomenobacter hydrossis type strain (O).</title>
        <authorList>
            <consortium name="US DOE Joint Genome Institute (JGI-PGF)"/>
            <person name="Daligault H."/>
            <person name="Lapidus A."/>
            <person name="Zeytun A."/>
            <person name="Nolan M."/>
            <person name="Lucas S."/>
            <person name="Del Rio T.G."/>
            <person name="Tice H."/>
            <person name="Cheng J.F."/>
            <person name="Tapia R."/>
            <person name="Han C."/>
            <person name="Goodwin L."/>
            <person name="Pitluck S."/>
            <person name="Liolios K."/>
            <person name="Pagani I."/>
            <person name="Ivanova N."/>
            <person name="Huntemann M."/>
            <person name="Mavromatis K."/>
            <person name="Mikhailova N."/>
            <person name="Pati A."/>
            <person name="Chen A."/>
            <person name="Palaniappan K."/>
            <person name="Land M."/>
            <person name="Hauser L."/>
            <person name="Brambilla E.M."/>
            <person name="Rohde M."/>
            <person name="Verbarg S."/>
            <person name="Goker M."/>
            <person name="Bristow J."/>
            <person name="Eisen J.A."/>
            <person name="Markowitz V."/>
            <person name="Hugenholtz P."/>
            <person name="Kyrpides N.C."/>
            <person name="Klenk H.P."/>
            <person name="Woyke T."/>
        </authorList>
    </citation>
    <scope>NUCLEOTIDE SEQUENCE [LARGE SCALE GENOMIC DNA]</scope>
    <source>
        <strain evidence="4">ATCC 27775 / DSM 1100 / LMG 10767 / O</strain>
    </source>
</reference>
<dbReference type="Gene3D" id="3.90.640.20">
    <property type="entry name" value="Heat-shock cognate protein, ATPase"/>
    <property type="match status" value="1"/>
</dbReference>
<evidence type="ECO:0000259" key="1">
    <source>
        <dbReference type="Pfam" id="PF11738"/>
    </source>
</evidence>
<evidence type="ECO:0000313" key="3">
    <source>
        <dbReference type="EMBL" id="AEE53876.1"/>
    </source>
</evidence>
<name>F4L2F8_HALH1</name>
<dbReference type="PROSITE" id="PS51257">
    <property type="entry name" value="PROKAR_LIPOPROTEIN"/>
    <property type="match status" value="1"/>
</dbReference>
<sequence length="279" mass="31458">MFNPKYRLLTLAILLFTFSSCQPEKPKAEIAAEKNKFVFKKEQQHFAKASDGCKSDSAECATIEMNFPQFKEKGAIFQQINDSILHYVKTALTFEDEEIEASMNLNDLGNRFIQDYNEYTAESKSQATEDNSDPFITGWSIETEGQVTFESPKAVSISLSNYTYTGGAHPNSNITLLNYSVLTGKPLKIKDLVSNQSKLVQLAEQKFRKTLELAANANLNDQGYFWDGKFQLPANFGIVEEGLLFFYNSYEIAAYAVGPTDFVLTWEELGDLLDMSKLK</sequence>
<gene>
    <name evidence="3" type="ordered locus">Halhy_6053</name>
</gene>
<dbReference type="InterPro" id="IPR025303">
    <property type="entry name" value="PdaC"/>
</dbReference>
<accession>F4L2F8</accession>